<protein>
    <submittedName>
        <fullName evidence="1">Uncharacterized protein</fullName>
    </submittedName>
</protein>
<dbReference type="KEGG" id="nli:G3M70_06020"/>
<dbReference type="EMBL" id="CP048685">
    <property type="protein sequence ID" value="QPJ61466.1"/>
    <property type="molecule type" value="Genomic_DNA"/>
</dbReference>
<dbReference type="AlphaFoldDB" id="A0A7T0BV01"/>
<proteinExistence type="predicted"/>
<evidence type="ECO:0000313" key="1">
    <source>
        <dbReference type="EMBL" id="QPJ61466.1"/>
    </source>
</evidence>
<gene>
    <name evidence="1" type="ORF">G3M70_06020</name>
</gene>
<evidence type="ECO:0000313" key="2">
    <source>
        <dbReference type="Proteomes" id="UP000594688"/>
    </source>
</evidence>
<organism evidence="1 2">
    <name type="scientific">Candidatus Nitronauta litoralis</name>
    <dbReference type="NCBI Taxonomy" id="2705533"/>
    <lineage>
        <taxon>Bacteria</taxon>
        <taxon>Pseudomonadati</taxon>
        <taxon>Nitrospinota/Tectimicrobiota group</taxon>
        <taxon>Nitrospinota</taxon>
        <taxon>Nitrospinia</taxon>
        <taxon>Nitrospinales</taxon>
        <taxon>Nitrospinaceae</taxon>
        <taxon>Candidatus Nitronauta</taxon>
    </lineage>
</organism>
<sequence>MIDWGQLDINKVTFEVDAEGVQELTGAVVIPLKVFDGSGQFIFTHPVSIRSEFYLQLKTVDGWQVQFNKILQSRLKEELGRRRQRSVVSIQDRLKLSAIEKTISG</sequence>
<name>A0A7T0BV01_9BACT</name>
<dbReference type="Proteomes" id="UP000594688">
    <property type="component" value="Chromosome"/>
</dbReference>
<reference evidence="1 2" key="1">
    <citation type="submission" date="2020-02" db="EMBL/GenBank/DDBJ databases">
        <title>Genomic and physiological characterization of two novel Nitrospinaceae genera.</title>
        <authorList>
            <person name="Mueller A.J."/>
            <person name="Jung M.-Y."/>
            <person name="Strachan C.R."/>
            <person name="Herbold C.W."/>
            <person name="Kirkegaard R.H."/>
            <person name="Daims H."/>
        </authorList>
    </citation>
    <scope>NUCLEOTIDE SEQUENCE [LARGE SCALE GENOMIC DNA]</scope>
    <source>
        <strain evidence="1">EB</strain>
    </source>
</reference>
<accession>A0A7T0BV01</accession>